<dbReference type="RefSeq" id="XP_040772376.1">
    <property type="nucleotide sequence ID" value="XM_040925731.1"/>
</dbReference>
<evidence type="ECO:0000313" key="3">
    <source>
        <dbReference type="EMBL" id="KAF3761397.1"/>
    </source>
</evidence>
<dbReference type="OrthoDB" id="265717at2759"/>
<dbReference type="CDD" id="cd20071">
    <property type="entry name" value="SET_SMYD"/>
    <property type="match status" value="1"/>
</dbReference>
<name>A0A9P4XV45_CRYP1</name>
<gene>
    <name evidence="3" type="ORF">M406DRAFT_74352</name>
</gene>
<feature type="region of interest" description="Disordered" evidence="1">
    <location>
        <begin position="1"/>
        <end position="23"/>
    </location>
</feature>
<feature type="domain" description="SET" evidence="2">
    <location>
        <begin position="25"/>
        <end position="240"/>
    </location>
</feature>
<dbReference type="AlphaFoldDB" id="A0A9P4XV45"/>
<accession>A0A9P4XV45</accession>
<dbReference type="InterPro" id="IPR046341">
    <property type="entry name" value="SET_dom_sf"/>
</dbReference>
<sequence length="399" mass="45829">MASVDNDHPANPGGPPLHTPAPHESLIELRPAGHMGWGTFATRKILKGTRIIEEAPVFTFSSSPKPHVPGEVDVPREADPDYDDSSQGTEGDDAHRITKRIMRFCRDLLAQGLMTGKMRDMESLPHNLGVYENQNLRDVIRRFFVEKINPNLRGGHLEGEVLEYNVLRFAKLYAIWMLCLFRPDPTLYPGVDDGMYPVQARINHSCAPNAWRDYNTNIKRLTVHALCDIQAGEQIFIPYGEILRRTKEERCDELWLHDGIFECVCRLCQDQGTDELQMELYAQYWGAFFYLFPDMHDPAHNEREIRLATNAAEALEMTKNAIQILKHPLIDAESKILAESYRMCCFLHDRLGDINSAIRYSALETQLQLIMRGTDHPDFLRADQRFIGLQRIRADRERV</sequence>
<protein>
    <recommendedName>
        <fullName evidence="2">SET domain-containing protein</fullName>
    </recommendedName>
</protein>
<feature type="compositionally biased region" description="Basic and acidic residues" evidence="1">
    <location>
        <begin position="68"/>
        <end position="79"/>
    </location>
</feature>
<evidence type="ECO:0000256" key="1">
    <source>
        <dbReference type="SAM" id="MobiDB-lite"/>
    </source>
</evidence>
<dbReference type="PANTHER" id="PTHR47332">
    <property type="entry name" value="SET DOMAIN-CONTAINING PROTEIN 5"/>
    <property type="match status" value="1"/>
</dbReference>
<dbReference type="SUPFAM" id="SSF82199">
    <property type="entry name" value="SET domain"/>
    <property type="match status" value="1"/>
</dbReference>
<dbReference type="PROSITE" id="PS50280">
    <property type="entry name" value="SET"/>
    <property type="match status" value="1"/>
</dbReference>
<keyword evidence="4" id="KW-1185">Reference proteome</keyword>
<dbReference type="Proteomes" id="UP000803844">
    <property type="component" value="Unassembled WGS sequence"/>
</dbReference>
<organism evidence="3 4">
    <name type="scientific">Cryphonectria parasitica (strain ATCC 38755 / EP155)</name>
    <dbReference type="NCBI Taxonomy" id="660469"/>
    <lineage>
        <taxon>Eukaryota</taxon>
        <taxon>Fungi</taxon>
        <taxon>Dikarya</taxon>
        <taxon>Ascomycota</taxon>
        <taxon>Pezizomycotina</taxon>
        <taxon>Sordariomycetes</taxon>
        <taxon>Sordariomycetidae</taxon>
        <taxon>Diaporthales</taxon>
        <taxon>Cryphonectriaceae</taxon>
        <taxon>Cryphonectria-Endothia species complex</taxon>
        <taxon>Cryphonectria</taxon>
    </lineage>
</organism>
<comment type="caution">
    <text evidence="3">The sequence shown here is derived from an EMBL/GenBank/DDBJ whole genome shotgun (WGS) entry which is preliminary data.</text>
</comment>
<dbReference type="Pfam" id="PF00856">
    <property type="entry name" value="SET"/>
    <property type="match status" value="1"/>
</dbReference>
<dbReference type="SMART" id="SM00317">
    <property type="entry name" value="SET"/>
    <property type="match status" value="1"/>
</dbReference>
<dbReference type="GeneID" id="63842860"/>
<feature type="region of interest" description="Disordered" evidence="1">
    <location>
        <begin position="60"/>
        <end position="93"/>
    </location>
</feature>
<dbReference type="InterPro" id="IPR053185">
    <property type="entry name" value="SET_domain_protein"/>
</dbReference>
<reference evidence="3" key="1">
    <citation type="journal article" date="2020" name="Phytopathology">
        <title>Genome sequence of the chestnut blight fungus Cryphonectria parasitica EP155: A fundamental resource for an archetypical invasive plant pathogen.</title>
        <authorList>
            <person name="Crouch J.A."/>
            <person name="Dawe A."/>
            <person name="Aerts A."/>
            <person name="Barry K."/>
            <person name="Churchill A.C.L."/>
            <person name="Grimwood J."/>
            <person name="Hillman B."/>
            <person name="Milgroom M.G."/>
            <person name="Pangilinan J."/>
            <person name="Smith M."/>
            <person name="Salamov A."/>
            <person name="Schmutz J."/>
            <person name="Yadav J."/>
            <person name="Grigoriev I.V."/>
            <person name="Nuss D."/>
        </authorList>
    </citation>
    <scope>NUCLEOTIDE SEQUENCE</scope>
    <source>
        <strain evidence="3">EP155</strain>
    </source>
</reference>
<evidence type="ECO:0000259" key="2">
    <source>
        <dbReference type="PROSITE" id="PS50280"/>
    </source>
</evidence>
<dbReference type="Gene3D" id="2.170.270.10">
    <property type="entry name" value="SET domain"/>
    <property type="match status" value="1"/>
</dbReference>
<dbReference type="InterPro" id="IPR001214">
    <property type="entry name" value="SET_dom"/>
</dbReference>
<evidence type="ECO:0000313" key="4">
    <source>
        <dbReference type="Proteomes" id="UP000803844"/>
    </source>
</evidence>
<proteinExistence type="predicted"/>
<dbReference type="PANTHER" id="PTHR47332:SF2">
    <property type="entry name" value="SET-6"/>
    <property type="match status" value="1"/>
</dbReference>
<dbReference type="EMBL" id="MU032351">
    <property type="protein sequence ID" value="KAF3761397.1"/>
    <property type="molecule type" value="Genomic_DNA"/>
</dbReference>